<evidence type="ECO:0000259" key="3">
    <source>
        <dbReference type="Pfam" id="PF13649"/>
    </source>
</evidence>
<dbReference type="PANTHER" id="PTHR43861">
    <property type="entry name" value="TRANS-ACONITATE 2-METHYLTRANSFERASE-RELATED"/>
    <property type="match status" value="1"/>
</dbReference>
<organism evidence="4 5">
    <name type="scientific">Streptosporangium longisporum</name>
    <dbReference type="NCBI Taxonomy" id="46187"/>
    <lineage>
        <taxon>Bacteria</taxon>
        <taxon>Bacillati</taxon>
        <taxon>Actinomycetota</taxon>
        <taxon>Actinomycetes</taxon>
        <taxon>Streptosporangiales</taxon>
        <taxon>Streptosporangiaceae</taxon>
        <taxon>Streptosporangium</taxon>
    </lineage>
</organism>
<comment type="caution">
    <text evidence="4">The sequence shown here is derived from an EMBL/GenBank/DDBJ whole genome shotgun (WGS) entry which is preliminary data.</text>
</comment>
<evidence type="ECO:0000256" key="1">
    <source>
        <dbReference type="ARBA" id="ARBA00022603"/>
    </source>
</evidence>
<accession>A0ABP6KNJ4</accession>
<evidence type="ECO:0000313" key="4">
    <source>
        <dbReference type="EMBL" id="GAA3015769.1"/>
    </source>
</evidence>
<feature type="domain" description="Methyltransferase" evidence="3">
    <location>
        <begin position="54"/>
        <end position="144"/>
    </location>
</feature>
<dbReference type="InterPro" id="IPR029063">
    <property type="entry name" value="SAM-dependent_MTases_sf"/>
</dbReference>
<dbReference type="Gene3D" id="3.40.50.150">
    <property type="entry name" value="Vaccinia Virus protein VP39"/>
    <property type="match status" value="1"/>
</dbReference>
<keyword evidence="5" id="KW-1185">Reference proteome</keyword>
<sequence>MTEPDFLAATRTAYDAAAVPYAELVGEHFPTDLIGHAMLSVLAGRVRAAGGGPVADVGCGPGHVTAHLNSLGVAAFGVDLSPEMIALAREAHPGLRFEVGAMEDLRVEDASLAGVLAGFSIIHTPPGHLPRTFAEFRRVLAPGGHLLLSFQAHDRPAEAAEAFDHKVSLAYRYSPDHVAGLLEQAGLTEVARLIQAPGEDPVRGFPHAHLLARR</sequence>
<dbReference type="PANTHER" id="PTHR43861:SF1">
    <property type="entry name" value="TRANS-ACONITATE 2-METHYLTRANSFERASE"/>
    <property type="match status" value="1"/>
</dbReference>
<dbReference type="Proteomes" id="UP001499930">
    <property type="component" value="Unassembled WGS sequence"/>
</dbReference>
<dbReference type="GO" id="GO:0032259">
    <property type="term" value="P:methylation"/>
    <property type="evidence" value="ECO:0007669"/>
    <property type="project" value="UniProtKB-KW"/>
</dbReference>
<reference evidence="5" key="1">
    <citation type="journal article" date="2019" name="Int. J. Syst. Evol. Microbiol.">
        <title>The Global Catalogue of Microorganisms (GCM) 10K type strain sequencing project: providing services to taxonomists for standard genome sequencing and annotation.</title>
        <authorList>
            <consortium name="The Broad Institute Genomics Platform"/>
            <consortium name="The Broad Institute Genome Sequencing Center for Infectious Disease"/>
            <person name="Wu L."/>
            <person name="Ma J."/>
        </authorList>
    </citation>
    <scope>NUCLEOTIDE SEQUENCE [LARGE SCALE GENOMIC DNA]</scope>
    <source>
        <strain evidence="5">JCM 3106</strain>
    </source>
</reference>
<dbReference type="EMBL" id="BAAAWD010000012">
    <property type="protein sequence ID" value="GAA3015769.1"/>
    <property type="molecule type" value="Genomic_DNA"/>
</dbReference>
<dbReference type="InterPro" id="IPR041698">
    <property type="entry name" value="Methyltransf_25"/>
</dbReference>
<dbReference type="Pfam" id="PF13649">
    <property type="entry name" value="Methyltransf_25"/>
    <property type="match status" value="1"/>
</dbReference>
<evidence type="ECO:0000256" key="2">
    <source>
        <dbReference type="ARBA" id="ARBA00022679"/>
    </source>
</evidence>
<dbReference type="CDD" id="cd02440">
    <property type="entry name" value="AdoMet_MTases"/>
    <property type="match status" value="1"/>
</dbReference>
<evidence type="ECO:0000313" key="5">
    <source>
        <dbReference type="Proteomes" id="UP001499930"/>
    </source>
</evidence>
<dbReference type="RefSeq" id="WP_344898350.1">
    <property type="nucleotide sequence ID" value="NZ_BAAAWD010000012.1"/>
</dbReference>
<protein>
    <submittedName>
        <fullName evidence="4">Class I SAM-dependent methyltransferase</fullName>
    </submittedName>
</protein>
<name>A0ABP6KNJ4_9ACTN</name>
<keyword evidence="2" id="KW-0808">Transferase</keyword>
<gene>
    <name evidence="4" type="ORF">GCM10017559_44200</name>
</gene>
<proteinExistence type="predicted"/>
<keyword evidence="1 4" id="KW-0489">Methyltransferase</keyword>
<dbReference type="GO" id="GO:0008168">
    <property type="term" value="F:methyltransferase activity"/>
    <property type="evidence" value="ECO:0007669"/>
    <property type="project" value="UniProtKB-KW"/>
</dbReference>
<dbReference type="SUPFAM" id="SSF53335">
    <property type="entry name" value="S-adenosyl-L-methionine-dependent methyltransferases"/>
    <property type="match status" value="1"/>
</dbReference>